<dbReference type="RefSeq" id="WP_106933005.1">
    <property type="nucleotide sequence ID" value="NZ_PYFT01000001.1"/>
</dbReference>
<dbReference type="EMBL" id="PYFT01000001">
    <property type="protein sequence ID" value="PSR56830.1"/>
    <property type="molecule type" value="Genomic_DNA"/>
</dbReference>
<name>A0A2T2YMU1_9BACT</name>
<evidence type="ECO:0000313" key="1">
    <source>
        <dbReference type="EMBL" id="PSR56830.1"/>
    </source>
</evidence>
<gene>
    <name evidence="1" type="ORF">AHMF7605_26695</name>
</gene>
<proteinExistence type="predicted"/>
<comment type="caution">
    <text evidence="1">The sequence shown here is derived from an EMBL/GenBank/DDBJ whole genome shotgun (WGS) entry which is preliminary data.</text>
</comment>
<protein>
    <submittedName>
        <fullName evidence="1">Uncharacterized protein</fullName>
    </submittedName>
</protein>
<evidence type="ECO:0000313" key="2">
    <source>
        <dbReference type="Proteomes" id="UP000240357"/>
    </source>
</evidence>
<sequence length="97" mass="11052">MAKTYKVAVELSTEATLQLFKLEGYVIALTRTLDNVYRIAINDFPIDGELDYYVHCTGWNKTTWSLKISLDDKDITPEPIRGMIEKGYSAVRGSIKF</sequence>
<dbReference type="AlphaFoldDB" id="A0A2T2YMU1"/>
<dbReference type="OrthoDB" id="1493712at2"/>
<dbReference type="Proteomes" id="UP000240357">
    <property type="component" value="Unassembled WGS sequence"/>
</dbReference>
<reference evidence="1 2" key="1">
    <citation type="submission" date="2018-03" db="EMBL/GenBank/DDBJ databases">
        <title>Adhaeribacter sp. HMF7605 Genome sequencing and assembly.</title>
        <authorList>
            <person name="Kang H."/>
            <person name="Kang J."/>
            <person name="Cha I."/>
            <person name="Kim H."/>
            <person name="Joh K."/>
        </authorList>
    </citation>
    <scope>NUCLEOTIDE SEQUENCE [LARGE SCALE GENOMIC DNA]</scope>
    <source>
        <strain evidence="1 2">HMF7605</strain>
    </source>
</reference>
<accession>A0A2T2YMU1</accession>
<organism evidence="1 2">
    <name type="scientific">Adhaeribacter arboris</name>
    <dbReference type="NCBI Taxonomy" id="2072846"/>
    <lineage>
        <taxon>Bacteria</taxon>
        <taxon>Pseudomonadati</taxon>
        <taxon>Bacteroidota</taxon>
        <taxon>Cytophagia</taxon>
        <taxon>Cytophagales</taxon>
        <taxon>Hymenobacteraceae</taxon>
        <taxon>Adhaeribacter</taxon>
    </lineage>
</organism>
<keyword evidence="2" id="KW-1185">Reference proteome</keyword>